<comment type="catalytic activity">
    <reaction evidence="7">
        <text>L-threonyl-[protein] + ATP = O-phospho-L-threonyl-[protein] + ADP + H(+)</text>
        <dbReference type="Rhea" id="RHEA:46608"/>
        <dbReference type="Rhea" id="RHEA-COMP:11060"/>
        <dbReference type="Rhea" id="RHEA-COMP:11605"/>
        <dbReference type="ChEBI" id="CHEBI:15378"/>
        <dbReference type="ChEBI" id="CHEBI:30013"/>
        <dbReference type="ChEBI" id="CHEBI:30616"/>
        <dbReference type="ChEBI" id="CHEBI:61977"/>
        <dbReference type="ChEBI" id="CHEBI:456216"/>
        <dbReference type="EC" id="2.7.11.1"/>
    </reaction>
</comment>
<dbReference type="Gene3D" id="1.10.510.10">
    <property type="entry name" value="Transferase(Phosphotransferase) domain 1"/>
    <property type="match status" value="1"/>
</dbReference>
<dbReference type="EC" id="2.7.11.1" evidence="1"/>
<keyword evidence="10" id="KW-0732">Signal</keyword>
<dbReference type="PROSITE" id="PS50011">
    <property type="entry name" value="PROTEIN_KINASE_DOM"/>
    <property type="match status" value="1"/>
</dbReference>
<name>A0A5D2G247_GOSDA</name>
<dbReference type="EMBL" id="CM017693">
    <property type="protein sequence ID" value="TYH12151.1"/>
    <property type="molecule type" value="Genomic_DNA"/>
</dbReference>
<dbReference type="PROSITE" id="PS00107">
    <property type="entry name" value="PROTEIN_KINASE_ATP"/>
    <property type="match status" value="1"/>
</dbReference>
<dbReference type="Proteomes" id="UP000323506">
    <property type="component" value="Chromosome A06"/>
</dbReference>
<keyword evidence="4 9" id="KW-0547">Nucleotide-binding</keyword>
<evidence type="ECO:0000256" key="4">
    <source>
        <dbReference type="ARBA" id="ARBA00022741"/>
    </source>
</evidence>
<feature type="signal peptide" evidence="10">
    <location>
        <begin position="1"/>
        <end position="20"/>
    </location>
</feature>
<evidence type="ECO:0000313" key="13">
    <source>
        <dbReference type="Proteomes" id="UP000323506"/>
    </source>
</evidence>
<evidence type="ECO:0000313" key="12">
    <source>
        <dbReference type="EMBL" id="TYH12151.1"/>
    </source>
</evidence>
<gene>
    <name evidence="12" type="ORF">ES288_A06G043300v1</name>
</gene>
<evidence type="ECO:0000256" key="3">
    <source>
        <dbReference type="ARBA" id="ARBA00022679"/>
    </source>
</evidence>
<dbReference type="GO" id="GO:0004674">
    <property type="term" value="F:protein serine/threonine kinase activity"/>
    <property type="evidence" value="ECO:0007669"/>
    <property type="project" value="UniProtKB-KW"/>
</dbReference>
<dbReference type="GO" id="GO:0005524">
    <property type="term" value="F:ATP binding"/>
    <property type="evidence" value="ECO:0007669"/>
    <property type="project" value="UniProtKB-UniRule"/>
</dbReference>
<keyword evidence="2" id="KW-0723">Serine/threonine-protein kinase</keyword>
<dbReference type="InterPro" id="IPR051420">
    <property type="entry name" value="Ser_Thr_Kinases_DiverseReg"/>
</dbReference>
<sequence length="250" mass="27936">MFPLLLVSGLSISSIALLFAFKKRKKDTDEERRSNASDEIFFSVTSLSGRILYEEIIRATKDFDAQYCIGKGGYGNVYKAGLSSGEVVAVKKFHPLHTGEMADQRQFLNGVRALVEPRQKYCEVLRLWHAKLLNPDSSNWSNIAGTYGYIAPELSYTMQVTEKCDVLSFGVLALELIVRAYPGEFLSSLSIFTAESIPLNNVLDQRLAPPLPEVVNKLIFILKLAVSCLNINSKSRPTMHTVSQLLFNHI</sequence>
<evidence type="ECO:0000256" key="7">
    <source>
        <dbReference type="ARBA" id="ARBA00047899"/>
    </source>
</evidence>
<dbReference type="InterPro" id="IPR011009">
    <property type="entry name" value="Kinase-like_dom_sf"/>
</dbReference>
<dbReference type="AlphaFoldDB" id="A0A5D2G247"/>
<feature type="binding site" evidence="9">
    <location>
        <position position="92"/>
    </location>
    <ligand>
        <name>ATP</name>
        <dbReference type="ChEBI" id="CHEBI:30616"/>
    </ligand>
</feature>
<proteinExistence type="predicted"/>
<dbReference type="PANTHER" id="PTHR48005">
    <property type="entry name" value="LEUCINE RICH REPEAT KINASE 2"/>
    <property type="match status" value="1"/>
</dbReference>
<evidence type="ECO:0000256" key="6">
    <source>
        <dbReference type="ARBA" id="ARBA00022840"/>
    </source>
</evidence>
<dbReference type="InterPro" id="IPR017441">
    <property type="entry name" value="Protein_kinase_ATP_BS"/>
</dbReference>
<evidence type="ECO:0000259" key="11">
    <source>
        <dbReference type="PROSITE" id="PS50011"/>
    </source>
</evidence>
<evidence type="ECO:0000256" key="9">
    <source>
        <dbReference type="PROSITE-ProRule" id="PRU10141"/>
    </source>
</evidence>
<evidence type="ECO:0000256" key="1">
    <source>
        <dbReference type="ARBA" id="ARBA00012513"/>
    </source>
</evidence>
<organism evidence="12 13">
    <name type="scientific">Gossypium darwinii</name>
    <name type="common">Darwin's cotton</name>
    <name type="synonym">Gossypium barbadense var. darwinii</name>
    <dbReference type="NCBI Taxonomy" id="34276"/>
    <lineage>
        <taxon>Eukaryota</taxon>
        <taxon>Viridiplantae</taxon>
        <taxon>Streptophyta</taxon>
        <taxon>Embryophyta</taxon>
        <taxon>Tracheophyta</taxon>
        <taxon>Spermatophyta</taxon>
        <taxon>Magnoliopsida</taxon>
        <taxon>eudicotyledons</taxon>
        <taxon>Gunneridae</taxon>
        <taxon>Pentapetalae</taxon>
        <taxon>rosids</taxon>
        <taxon>malvids</taxon>
        <taxon>Malvales</taxon>
        <taxon>Malvaceae</taxon>
        <taxon>Malvoideae</taxon>
        <taxon>Gossypium</taxon>
    </lineage>
</organism>
<comment type="catalytic activity">
    <reaction evidence="8">
        <text>L-seryl-[protein] + ATP = O-phospho-L-seryl-[protein] + ADP + H(+)</text>
        <dbReference type="Rhea" id="RHEA:17989"/>
        <dbReference type="Rhea" id="RHEA-COMP:9863"/>
        <dbReference type="Rhea" id="RHEA-COMP:11604"/>
        <dbReference type="ChEBI" id="CHEBI:15378"/>
        <dbReference type="ChEBI" id="CHEBI:29999"/>
        <dbReference type="ChEBI" id="CHEBI:30616"/>
        <dbReference type="ChEBI" id="CHEBI:83421"/>
        <dbReference type="ChEBI" id="CHEBI:456216"/>
        <dbReference type="EC" id="2.7.11.1"/>
    </reaction>
</comment>
<dbReference type="Gene3D" id="3.30.200.20">
    <property type="entry name" value="Phosphorylase Kinase, domain 1"/>
    <property type="match status" value="1"/>
</dbReference>
<dbReference type="Pfam" id="PF00069">
    <property type="entry name" value="Pkinase"/>
    <property type="match status" value="1"/>
</dbReference>
<dbReference type="PANTHER" id="PTHR48005:SF16">
    <property type="entry name" value="MDIS1-INTERACTING RECEPTOR LIKE KINASE 2-LIKE ISOFORM X1"/>
    <property type="match status" value="1"/>
</dbReference>
<keyword evidence="5" id="KW-0418">Kinase</keyword>
<reference evidence="12 13" key="1">
    <citation type="submission" date="2019-06" db="EMBL/GenBank/DDBJ databases">
        <title>WGS assembly of Gossypium darwinii.</title>
        <authorList>
            <person name="Chen Z.J."/>
            <person name="Sreedasyam A."/>
            <person name="Ando A."/>
            <person name="Song Q."/>
            <person name="De L."/>
            <person name="Hulse-Kemp A."/>
            <person name="Ding M."/>
            <person name="Ye W."/>
            <person name="Kirkbride R."/>
            <person name="Jenkins J."/>
            <person name="Plott C."/>
            <person name="Lovell J."/>
            <person name="Lin Y.-M."/>
            <person name="Vaughn R."/>
            <person name="Liu B."/>
            <person name="Li W."/>
            <person name="Simpson S."/>
            <person name="Scheffler B."/>
            <person name="Saski C."/>
            <person name="Grover C."/>
            <person name="Hu G."/>
            <person name="Conover J."/>
            <person name="Carlson J."/>
            <person name="Shu S."/>
            <person name="Boston L."/>
            <person name="Williams M."/>
            <person name="Peterson D."/>
            <person name="Mcgee K."/>
            <person name="Jones D."/>
            <person name="Wendel J."/>
            <person name="Stelly D."/>
            <person name="Grimwood J."/>
            <person name="Schmutz J."/>
        </authorList>
    </citation>
    <scope>NUCLEOTIDE SEQUENCE [LARGE SCALE GENOMIC DNA]</scope>
    <source>
        <strain evidence="12">1808015.09</strain>
    </source>
</reference>
<keyword evidence="6 9" id="KW-0067">ATP-binding</keyword>
<keyword evidence="3" id="KW-0808">Transferase</keyword>
<dbReference type="SMART" id="SM00220">
    <property type="entry name" value="S_TKc"/>
    <property type="match status" value="1"/>
</dbReference>
<feature type="domain" description="Protein kinase" evidence="11">
    <location>
        <begin position="1"/>
        <end position="250"/>
    </location>
</feature>
<keyword evidence="13" id="KW-1185">Reference proteome</keyword>
<evidence type="ECO:0000256" key="5">
    <source>
        <dbReference type="ARBA" id="ARBA00022777"/>
    </source>
</evidence>
<evidence type="ECO:0000256" key="10">
    <source>
        <dbReference type="SAM" id="SignalP"/>
    </source>
</evidence>
<dbReference type="SUPFAM" id="SSF56112">
    <property type="entry name" value="Protein kinase-like (PK-like)"/>
    <property type="match status" value="1"/>
</dbReference>
<feature type="chain" id="PRO_5022766987" description="non-specific serine/threonine protein kinase" evidence="10">
    <location>
        <begin position="21"/>
        <end position="250"/>
    </location>
</feature>
<dbReference type="InterPro" id="IPR000719">
    <property type="entry name" value="Prot_kinase_dom"/>
</dbReference>
<evidence type="ECO:0000256" key="2">
    <source>
        <dbReference type="ARBA" id="ARBA00022527"/>
    </source>
</evidence>
<protein>
    <recommendedName>
        <fullName evidence="1">non-specific serine/threonine protein kinase</fullName>
        <ecNumber evidence="1">2.7.11.1</ecNumber>
    </recommendedName>
</protein>
<accession>A0A5D2G247</accession>
<evidence type="ECO:0000256" key="8">
    <source>
        <dbReference type="ARBA" id="ARBA00048679"/>
    </source>
</evidence>